<evidence type="ECO:0000313" key="2">
    <source>
        <dbReference type="Proteomes" id="UP000437709"/>
    </source>
</evidence>
<name>A0A6N7EN62_9MICO</name>
<evidence type="ECO:0008006" key="3">
    <source>
        <dbReference type="Google" id="ProtNLM"/>
    </source>
</evidence>
<dbReference type="AlphaFoldDB" id="A0A6N7EN62"/>
<protein>
    <recommendedName>
        <fullName evidence="3">HPt domain-containing protein</fullName>
    </recommendedName>
</protein>
<organism evidence="1 2">
    <name type="scientific">Georgenia subflava</name>
    <dbReference type="NCBI Taxonomy" id="1622177"/>
    <lineage>
        <taxon>Bacteria</taxon>
        <taxon>Bacillati</taxon>
        <taxon>Actinomycetota</taxon>
        <taxon>Actinomycetes</taxon>
        <taxon>Micrococcales</taxon>
        <taxon>Bogoriellaceae</taxon>
        <taxon>Georgenia</taxon>
    </lineage>
</organism>
<dbReference type="RefSeq" id="WP_152193499.1">
    <property type="nucleotide sequence ID" value="NZ_VUKD01000001.1"/>
</dbReference>
<keyword evidence="2" id="KW-1185">Reference proteome</keyword>
<accession>A0A6N7EN62</accession>
<gene>
    <name evidence="1" type="ORF">GB881_13125</name>
</gene>
<dbReference type="Proteomes" id="UP000437709">
    <property type="component" value="Unassembled WGS sequence"/>
</dbReference>
<dbReference type="SUPFAM" id="SSF47226">
    <property type="entry name" value="Histidine-containing phosphotransfer domain, HPT domain"/>
    <property type="match status" value="1"/>
</dbReference>
<dbReference type="EMBL" id="WHPC01000057">
    <property type="protein sequence ID" value="MPV37975.1"/>
    <property type="molecule type" value="Genomic_DNA"/>
</dbReference>
<dbReference type="InterPro" id="IPR036641">
    <property type="entry name" value="HPT_dom_sf"/>
</dbReference>
<reference evidence="1 2" key="1">
    <citation type="submission" date="2019-10" db="EMBL/GenBank/DDBJ databases">
        <title>Georgenia wutianyii sp. nov. and Georgenia yuyongxinii sp. nov. isolated from plateau pika (Ochotona curzoniae) in the Qinghai-Tibet plateau of China.</title>
        <authorList>
            <person name="Tian Z."/>
        </authorList>
    </citation>
    <scope>NUCLEOTIDE SEQUENCE [LARGE SCALE GENOMIC DNA]</scope>
    <source>
        <strain evidence="1 2">JCM 19765</strain>
    </source>
</reference>
<dbReference type="Gene3D" id="1.20.120.160">
    <property type="entry name" value="HPT domain"/>
    <property type="match status" value="1"/>
</dbReference>
<proteinExistence type="predicted"/>
<evidence type="ECO:0000313" key="1">
    <source>
        <dbReference type="EMBL" id="MPV37975.1"/>
    </source>
</evidence>
<sequence length="129" mass="13730">MDALVRTRVLRTLGQEIGHAHARQFARRYLEMLDRRLVHLSRALERADAERALTVSLGLATASAMVGAGALSEQAGAIVPALRAGDVAPARAALPQIRMLAVGTAEALAAELRAPRERVAPRTLGHARA</sequence>
<dbReference type="GO" id="GO:0000160">
    <property type="term" value="P:phosphorelay signal transduction system"/>
    <property type="evidence" value="ECO:0007669"/>
    <property type="project" value="InterPro"/>
</dbReference>
<comment type="caution">
    <text evidence="1">The sequence shown here is derived from an EMBL/GenBank/DDBJ whole genome shotgun (WGS) entry which is preliminary data.</text>
</comment>